<evidence type="ECO:0000313" key="2">
    <source>
        <dbReference type="Proteomes" id="UP000255317"/>
    </source>
</evidence>
<evidence type="ECO:0008006" key="3">
    <source>
        <dbReference type="Google" id="ProtNLM"/>
    </source>
</evidence>
<dbReference type="Proteomes" id="UP000255317">
    <property type="component" value="Unassembled WGS sequence"/>
</dbReference>
<proteinExistence type="predicted"/>
<dbReference type="AlphaFoldDB" id="A0A370QFX6"/>
<accession>A0A370QFX6</accession>
<protein>
    <recommendedName>
        <fullName evidence="3">PNPLA domain-containing protein</fullName>
    </recommendedName>
</protein>
<gene>
    <name evidence="1" type="ORF">C8D94_102452</name>
</gene>
<organism evidence="1 2">
    <name type="scientific">Marinirhabdus gelatinilytica</name>
    <dbReference type="NCBI Taxonomy" id="1703343"/>
    <lineage>
        <taxon>Bacteria</taxon>
        <taxon>Pseudomonadati</taxon>
        <taxon>Bacteroidota</taxon>
        <taxon>Flavobacteriia</taxon>
        <taxon>Flavobacteriales</taxon>
        <taxon>Flavobacteriaceae</taxon>
    </lineage>
</organism>
<dbReference type="RefSeq" id="WP_115123454.1">
    <property type="nucleotide sequence ID" value="NZ_QRAO01000002.1"/>
</dbReference>
<keyword evidence="2" id="KW-1185">Reference proteome</keyword>
<dbReference type="OrthoDB" id="1488930at2"/>
<dbReference type="EMBL" id="QRAO01000002">
    <property type="protein sequence ID" value="RDK87267.1"/>
    <property type="molecule type" value="Genomic_DNA"/>
</dbReference>
<reference evidence="1 2" key="1">
    <citation type="submission" date="2018-07" db="EMBL/GenBank/DDBJ databases">
        <title>Genomic Encyclopedia of Type Strains, Phase IV (KMG-IV): sequencing the most valuable type-strain genomes for metagenomic binning, comparative biology and taxonomic classification.</title>
        <authorList>
            <person name="Goeker M."/>
        </authorList>
    </citation>
    <scope>NUCLEOTIDE SEQUENCE [LARGE SCALE GENOMIC DNA]</scope>
    <source>
        <strain evidence="1 2">DSM 101478</strain>
    </source>
</reference>
<comment type="caution">
    <text evidence="1">The sequence shown here is derived from an EMBL/GenBank/DDBJ whole genome shotgun (WGS) entry which is preliminary data.</text>
</comment>
<evidence type="ECO:0000313" key="1">
    <source>
        <dbReference type="EMBL" id="RDK87267.1"/>
    </source>
</evidence>
<sequence>MNTAGTSGNRGILWSVKQQKFEDIFPYATNLADLSGNKTIPFYQAVSTTNRFPVFSPAAKIKGYGHFIDAGAIDNSGLLGCLDLHNYLIRDEKVLGDKQIAYIEIINSKSLYVAHLVTEFKEKHDIPHIDANETETDNLVADLKTGLNLDKIPNYLSHYLKNWEANSDGNIKYFKIMMPHKVTLGDIEGYFNGTILDPTIVNDLEWFLAQKNKEILDITEKPDKTFFEPWQFYEPTLSRHLSRSSLNYFDAILEHPYLKKQFAEIEQIINTKKITDENLTLQIE</sequence>
<name>A0A370QFX6_9FLAO</name>